<dbReference type="EMBL" id="AMGM01000044">
    <property type="protein sequence ID" value="EKB48696.1"/>
    <property type="molecule type" value="Genomic_DNA"/>
</dbReference>
<reference evidence="1 2" key="1">
    <citation type="journal article" date="2012" name="J. Bacteriol.">
        <title>Draft Genome Sequence of Cecembia lonarensis Strain LW9T, Isolated from Lonar Lake, a Haloalkaline Lake in India.</title>
        <authorList>
            <person name="Shivaji S."/>
            <person name="Ara S."/>
            <person name="Singh A."/>
            <person name="Pinnaka A.K."/>
        </authorList>
    </citation>
    <scope>NUCLEOTIDE SEQUENCE [LARGE SCALE GENOMIC DNA]</scope>
    <source>
        <strain evidence="1 2">LW9</strain>
    </source>
</reference>
<gene>
    <name evidence="1" type="ORF">B879_02655</name>
</gene>
<comment type="caution">
    <text evidence="1">The sequence shown here is derived from an EMBL/GenBank/DDBJ whole genome shotgun (WGS) entry which is preliminary data.</text>
</comment>
<dbReference type="InterPro" id="IPR018490">
    <property type="entry name" value="cNMP-bd_dom_sf"/>
</dbReference>
<evidence type="ECO:0000313" key="1">
    <source>
        <dbReference type="EMBL" id="EKB48696.1"/>
    </source>
</evidence>
<dbReference type="SUPFAM" id="SSF51206">
    <property type="entry name" value="cAMP-binding domain-like"/>
    <property type="match status" value="1"/>
</dbReference>
<dbReference type="InterPro" id="IPR014710">
    <property type="entry name" value="RmlC-like_jellyroll"/>
</dbReference>
<name>K1L1Q3_CECL9</name>
<protein>
    <recommendedName>
        <fullName evidence="3">Cyclic nucleotide-binding domain-containing protein</fullName>
    </recommendedName>
</protein>
<evidence type="ECO:0008006" key="3">
    <source>
        <dbReference type="Google" id="ProtNLM"/>
    </source>
</evidence>
<sequence>MLKKPNLSLFLSQIPKSPKWNLPTRNFLFKLWQNRFSMVLYKRRLQLRMYMLHHKLPLDPLCRSMLEYALPFNFKNGETIRIPGNKEMIYFINKGQVIAYSKSNHFQSWLRLIGPDSLFYDFQIDPEHRLQALEWQALSQLEILAIPFQALQSNMLNFPKQWGKLINHLHQIELDRIEHLANLHALKNTDKVDYMENHLPHILLQTKYDFAAKFLGMSRESLTRIISKKNHLPSIF</sequence>
<proteinExistence type="predicted"/>
<organism evidence="1 2">
    <name type="scientific">Cecembia lonarensis (strain CCUG 58316 / KCTC 22772 / LW9)</name>
    <dbReference type="NCBI Taxonomy" id="1225176"/>
    <lineage>
        <taxon>Bacteria</taxon>
        <taxon>Pseudomonadati</taxon>
        <taxon>Bacteroidota</taxon>
        <taxon>Cytophagia</taxon>
        <taxon>Cytophagales</taxon>
        <taxon>Cyclobacteriaceae</taxon>
        <taxon>Cecembia</taxon>
    </lineage>
</organism>
<evidence type="ECO:0000313" key="2">
    <source>
        <dbReference type="Proteomes" id="UP000004478"/>
    </source>
</evidence>
<dbReference type="Proteomes" id="UP000004478">
    <property type="component" value="Unassembled WGS sequence"/>
</dbReference>
<dbReference type="Gene3D" id="2.60.120.10">
    <property type="entry name" value="Jelly Rolls"/>
    <property type="match status" value="1"/>
</dbReference>
<dbReference type="AlphaFoldDB" id="K1L1Q3"/>
<keyword evidence="2" id="KW-1185">Reference proteome</keyword>
<accession>K1L1Q3</accession>